<organism evidence="1 2">
    <name type="scientific">Leptospira borgpetersenii serovar Javanica str. UI 09931</name>
    <dbReference type="NCBI Taxonomy" id="1049767"/>
    <lineage>
        <taxon>Bacteria</taxon>
        <taxon>Pseudomonadati</taxon>
        <taxon>Spirochaetota</taxon>
        <taxon>Spirochaetia</taxon>
        <taxon>Leptospirales</taxon>
        <taxon>Leptospiraceae</taxon>
        <taxon>Leptospira</taxon>
    </lineage>
</organism>
<accession>A0AAV3JIK5</accession>
<gene>
    <name evidence="1" type="ORF">LEP1GSC103_0220</name>
</gene>
<proteinExistence type="predicted"/>
<protein>
    <submittedName>
        <fullName evidence="1">Uncharacterized protein</fullName>
    </submittedName>
</protein>
<comment type="caution">
    <text evidence="1">The sequence shown here is derived from an EMBL/GenBank/DDBJ whole genome shotgun (WGS) entry which is preliminary data.</text>
</comment>
<name>A0AAV3JIK5_LEPBO</name>
<dbReference type="AlphaFoldDB" id="A0AAV3JIK5"/>
<reference evidence="1 2" key="1">
    <citation type="submission" date="2013-04" db="EMBL/GenBank/DDBJ databases">
        <authorList>
            <person name="Harkins D.M."/>
            <person name="Durkin A.S."/>
            <person name="Brinkac L.M."/>
            <person name="Haft D.H."/>
            <person name="Selengut J.D."/>
            <person name="Sanka R."/>
            <person name="DePew J."/>
            <person name="Purushe J."/>
            <person name="Chanthongthip A."/>
            <person name="Lattana O."/>
            <person name="Phetsouvanh R."/>
            <person name="Newton P.N."/>
            <person name="Vinetz J.M."/>
            <person name="Sutton G.G."/>
            <person name="Nierman W.C."/>
            <person name="Fouts D.E."/>
        </authorList>
    </citation>
    <scope>NUCLEOTIDE SEQUENCE [LARGE SCALE GENOMIC DNA]</scope>
    <source>
        <strain evidence="1 2">UI 09931</strain>
    </source>
</reference>
<dbReference type="Proteomes" id="UP000014570">
    <property type="component" value="Unassembled WGS sequence"/>
</dbReference>
<dbReference type="EMBL" id="AHNP02000004">
    <property type="protein sequence ID" value="EPG59024.1"/>
    <property type="molecule type" value="Genomic_DNA"/>
</dbReference>
<sequence>MNQSDKKQDHVFQPSSINRNQVYSNFLKYILKGENLRVIFYLQTRVQNTIHRECSVEF</sequence>
<evidence type="ECO:0000313" key="2">
    <source>
        <dbReference type="Proteomes" id="UP000014570"/>
    </source>
</evidence>
<evidence type="ECO:0000313" key="1">
    <source>
        <dbReference type="EMBL" id="EPG59024.1"/>
    </source>
</evidence>